<dbReference type="AlphaFoldDB" id="A0A0G1AY14"/>
<dbReference type="Proteomes" id="UP000033848">
    <property type="component" value="Unassembled WGS sequence"/>
</dbReference>
<reference evidence="2 3" key="1">
    <citation type="journal article" date="2015" name="Nature">
        <title>rRNA introns, odd ribosomes, and small enigmatic genomes across a large radiation of phyla.</title>
        <authorList>
            <person name="Brown C.T."/>
            <person name="Hug L.A."/>
            <person name="Thomas B.C."/>
            <person name="Sharon I."/>
            <person name="Castelle C.J."/>
            <person name="Singh A."/>
            <person name="Wilkins M.J."/>
            <person name="Williams K.H."/>
            <person name="Banfield J.F."/>
        </authorList>
    </citation>
    <scope>NUCLEOTIDE SEQUENCE [LARGE SCALE GENOMIC DNA]</scope>
</reference>
<dbReference type="InterPro" id="IPR038454">
    <property type="entry name" value="DnaA_N_sf"/>
</dbReference>
<comment type="caution">
    <text evidence="2">The sequence shown here is derived from an EMBL/GenBank/DDBJ whole genome shotgun (WGS) entry which is preliminary data.</text>
</comment>
<dbReference type="Gene3D" id="3.30.300.180">
    <property type="match status" value="1"/>
</dbReference>
<evidence type="ECO:0000313" key="3">
    <source>
        <dbReference type="Proteomes" id="UP000033848"/>
    </source>
</evidence>
<protein>
    <recommendedName>
        <fullName evidence="1">DnaA N-terminal domain-containing protein</fullName>
    </recommendedName>
</protein>
<accession>A0A0G1AY14</accession>
<dbReference type="EMBL" id="LCED01000029">
    <property type="protein sequence ID" value="KKS65922.1"/>
    <property type="molecule type" value="Genomic_DNA"/>
</dbReference>
<feature type="non-terminal residue" evidence="2">
    <location>
        <position position="74"/>
    </location>
</feature>
<proteinExistence type="predicted"/>
<evidence type="ECO:0000313" key="2">
    <source>
        <dbReference type="EMBL" id="KKS65922.1"/>
    </source>
</evidence>
<feature type="domain" description="DnaA N-terminal" evidence="1">
    <location>
        <begin position="10"/>
        <end position="71"/>
    </location>
</feature>
<evidence type="ECO:0000259" key="1">
    <source>
        <dbReference type="Pfam" id="PF11638"/>
    </source>
</evidence>
<dbReference type="Pfam" id="PF11638">
    <property type="entry name" value="DnaA_N"/>
    <property type="match status" value="1"/>
</dbReference>
<organism evidence="2 3">
    <name type="scientific">candidate division WWE3 bacterium GW2011_GWB1_42_6</name>
    <dbReference type="NCBI Taxonomy" id="1619115"/>
    <lineage>
        <taxon>Bacteria</taxon>
        <taxon>Katanobacteria</taxon>
    </lineage>
</organism>
<dbReference type="InterPro" id="IPR024633">
    <property type="entry name" value="DnaA_N_dom"/>
</dbReference>
<name>A0A0G1AY14_UNCKA</name>
<sequence length="74" mass="8501">MMNLEEKPIEFWKAILGEVELKLSPMVFKSLVSRTTAEIDERGELLVLCEDDFVKNNVEKRYNGVIEEAAEKLA</sequence>
<gene>
    <name evidence="2" type="ORF">UV35_C0029G0011</name>
</gene>